<gene>
    <name evidence="1" type="ORF">PSALAMII_LOCUS1432</name>
</gene>
<organism evidence="1 2">
    <name type="scientific">Penicillium salamii</name>
    <dbReference type="NCBI Taxonomy" id="1612424"/>
    <lineage>
        <taxon>Eukaryota</taxon>
        <taxon>Fungi</taxon>
        <taxon>Dikarya</taxon>
        <taxon>Ascomycota</taxon>
        <taxon>Pezizomycotina</taxon>
        <taxon>Eurotiomycetes</taxon>
        <taxon>Eurotiomycetidae</taxon>
        <taxon>Eurotiales</taxon>
        <taxon>Aspergillaceae</taxon>
        <taxon>Penicillium</taxon>
    </lineage>
</organism>
<dbReference type="OrthoDB" id="433124at2759"/>
<accession>A0A9W4IHG6</accession>
<name>A0A9W4IHG6_9EURO</name>
<dbReference type="Proteomes" id="UP001152592">
    <property type="component" value="Unassembled WGS sequence"/>
</dbReference>
<reference evidence="1" key="1">
    <citation type="submission" date="2021-07" db="EMBL/GenBank/DDBJ databases">
        <authorList>
            <person name="Branca A.L. A."/>
        </authorList>
    </citation>
    <scope>NUCLEOTIDE SEQUENCE</scope>
</reference>
<protein>
    <submittedName>
        <fullName evidence="1">Uncharacterized protein</fullName>
    </submittedName>
</protein>
<comment type="caution">
    <text evidence="1">The sequence shown here is derived from an EMBL/GenBank/DDBJ whole genome shotgun (WGS) entry which is preliminary data.</text>
</comment>
<sequence length="87" mass="9952">MVYGRGIMEQPGTTAYRREMFRLSSTDWHRFLGFVSSDDGGAESAFGPAQRSLWEIEAERGRTERRWALQRTPMEPQLQQLVGSESA</sequence>
<proteinExistence type="predicted"/>
<dbReference type="EMBL" id="CAJVPD010000063">
    <property type="protein sequence ID" value="CAG8283036.1"/>
    <property type="molecule type" value="Genomic_DNA"/>
</dbReference>
<evidence type="ECO:0000313" key="2">
    <source>
        <dbReference type="Proteomes" id="UP001152592"/>
    </source>
</evidence>
<dbReference type="AlphaFoldDB" id="A0A9W4IHG6"/>
<evidence type="ECO:0000313" key="1">
    <source>
        <dbReference type="EMBL" id="CAG8283036.1"/>
    </source>
</evidence>